<protein>
    <submittedName>
        <fullName evidence="2">Uncharacterized protein</fullName>
    </submittedName>
</protein>
<dbReference type="AlphaFoldDB" id="A0A4Z2E0Z6"/>
<keyword evidence="3" id="KW-1185">Reference proteome</keyword>
<evidence type="ECO:0000313" key="2">
    <source>
        <dbReference type="EMBL" id="TNN22399.1"/>
    </source>
</evidence>
<dbReference type="Proteomes" id="UP000314294">
    <property type="component" value="Unassembled WGS sequence"/>
</dbReference>
<evidence type="ECO:0000313" key="3">
    <source>
        <dbReference type="Proteomes" id="UP000314294"/>
    </source>
</evidence>
<accession>A0A4Z2E0Z6</accession>
<evidence type="ECO:0000256" key="1">
    <source>
        <dbReference type="SAM" id="MobiDB-lite"/>
    </source>
</evidence>
<organism evidence="2 3">
    <name type="scientific">Liparis tanakae</name>
    <name type="common">Tanaka's snailfish</name>
    <dbReference type="NCBI Taxonomy" id="230148"/>
    <lineage>
        <taxon>Eukaryota</taxon>
        <taxon>Metazoa</taxon>
        <taxon>Chordata</taxon>
        <taxon>Craniata</taxon>
        <taxon>Vertebrata</taxon>
        <taxon>Euteleostomi</taxon>
        <taxon>Actinopterygii</taxon>
        <taxon>Neopterygii</taxon>
        <taxon>Teleostei</taxon>
        <taxon>Neoteleostei</taxon>
        <taxon>Acanthomorphata</taxon>
        <taxon>Eupercaria</taxon>
        <taxon>Perciformes</taxon>
        <taxon>Cottioidei</taxon>
        <taxon>Cottales</taxon>
        <taxon>Liparidae</taxon>
        <taxon>Liparis</taxon>
    </lineage>
</organism>
<reference evidence="2 3" key="1">
    <citation type="submission" date="2019-03" db="EMBL/GenBank/DDBJ databases">
        <title>First draft genome of Liparis tanakae, snailfish: a comprehensive survey of snailfish specific genes.</title>
        <authorList>
            <person name="Kim W."/>
            <person name="Song I."/>
            <person name="Jeong J.-H."/>
            <person name="Kim D."/>
            <person name="Kim S."/>
            <person name="Ryu S."/>
            <person name="Song J.Y."/>
            <person name="Lee S.K."/>
        </authorList>
    </citation>
    <scope>NUCLEOTIDE SEQUENCE [LARGE SCALE GENOMIC DNA]</scope>
    <source>
        <tissue evidence="2">Muscle</tissue>
    </source>
</reference>
<comment type="caution">
    <text evidence="2">The sequence shown here is derived from an EMBL/GenBank/DDBJ whole genome shotgun (WGS) entry which is preliminary data.</text>
</comment>
<proteinExistence type="predicted"/>
<name>A0A4Z2E0Z6_9TELE</name>
<gene>
    <name evidence="2" type="ORF">EYF80_067487</name>
</gene>
<dbReference type="EMBL" id="SRLO01022680">
    <property type="protein sequence ID" value="TNN22399.1"/>
    <property type="molecule type" value="Genomic_DNA"/>
</dbReference>
<feature type="region of interest" description="Disordered" evidence="1">
    <location>
        <begin position="1"/>
        <end position="27"/>
    </location>
</feature>
<sequence length="27" mass="2631">MGAKRCSSAPSPVPRAKIAAGSSTGSR</sequence>